<dbReference type="Pfam" id="PF20979">
    <property type="entry name" value="Arginosuc_syn_C"/>
    <property type="match status" value="1"/>
</dbReference>
<sequence length="403" mass="45179">MPETVKKVVLAYSGGLDTSVILKWLIETYQCQVITFSADIGQEEDLEQIRKNAVATGASKVYISDLKETFVREFVFPAFRANAIYEGQYLLGTSLARPLIAKYQMETALAESADAVSHGATGKGNDQVRFELTYYAIDPHIRIIAPWREWNLTSRTALMEYAKKHGISVPTTPAKPYSSDANLLHISYEGGILEDPWAEPPEDIFKLTVSPKAAPDQPEVIELTFESGDPVALNGNRMTPAKLLKALNVLGGTHGIGRVDLVENRFVGMKSRGVYETPGGTILRVAHMAMESITLDREVMHLRDSLIPKYAELVYYGFWFSPEMRLLQRLIDDTQQNVSGVVRLELYKGNCRVLGRKSDKSLYSLDFATFEDESVYRQKDAEGFIRLNALRLRIQKLMQAGGR</sequence>
<dbReference type="GO" id="GO:0005737">
    <property type="term" value="C:cytoplasm"/>
    <property type="evidence" value="ECO:0007669"/>
    <property type="project" value="UniProtKB-SubCell"/>
</dbReference>
<comment type="pathway">
    <text evidence="1 9">Amino-acid biosynthesis; L-arginine biosynthesis; L-arginine from L-ornithine and carbamoyl phosphate: step 2/3.</text>
</comment>
<keyword evidence="8 9" id="KW-0067">ATP-binding</keyword>
<evidence type="ECO:0000259" key="10">
    <source>
        <dbReference type="Pfam" id="PF00764"/>
    </source>
</evidence>
<keyword evidence="9" id="KW-0963">Cytoplasm</keyword>
<dbReference type="GO" id="GO:0000050">
    <property type="term" value="P:urea cycle"/>
    <property type="evidence" value="ECO:0007669"/>
    <property type="project" value="TreeGrafter"/>
</dbReference>
<comment type="subunit">
    <text evidence="2 9">Homotetramer.</text>
</comment>
<keyword evidence="5 9" id="KW-0436">Ligase</keyword>
<protein>
    <recommendedName>
        <fullName evidence="3 9">Argininosuccinate synthase</fullName>
        <ecNumber evidence="3 9">6.3.4.5</ecNumber>
    </recommendedName>
    <alternativeName>
        <fullName evidence="9">Citrulline--aspartate ligase</fullName>
    </alternativeName>
</protein>
<dbReference type="GO" id="GO:0004055">
    <property type="term" value="F:argininosuccinate synthase activity"/>
    <property type="evidence" value="ECO:0007669"/>
    <property type="project" value="UniProtKB-UniRule"/>
</dbReference>
<keyword evidence="7 9" id="KW-0547">Nucleotide-binding</keyword>
<dbReference type="InterPro" id="IPR048268">
    <property type="entry name" value="Arginosuc_syn_C"/>
</dbReference>
<feature type="binding site" evidence="9">
    <location>
        <position position="94"/>
    </location>
    <ligand>
        <name>L-citrulline</name>
        <dbReference type="ChEBI" id="CHEBI:57743"/>
    </ligand>
</feature>
<evidence type="ECO:0000256" key="6">
    <source>
        <dbReference type="ARBA" id="ARBA00022605"/>
    </source>
</evidence>
<feature type="binding site" evidence="9">
    <location>
        <position position="89"/>
    </location>
    <ligand>
        <name>L-citrulline</name>
        <dbReference type="ChEBI" id="CHEBI:57743"/>
    </ligand>
</feature>
<dbReference type="Gene3D" id="1.20.5.470">
    <property type="entry name" value="Single helix bin"/>
    <property type="match status" value="1"/>
</dbReference>
<dbReference type="GO" id="GO:0006526">
    <property type="term" value="P:L-arginine biosynthetic process"/>
    <property type="evidence" value="ECO:0007669"/>
    <property type="project" value="UniProtKB-UniRule"/>
</dbReference>
<feature type="domain" description="Arginosuccinate synthase C-terminal" evidence="11">
    <location>
        <begin position="177"/>
        <end position="394"/>
    </location>
</feature>
<dbReference type="HAMAP" id="MF_00005">
    <property type="entry name" value="Arg_succ_synth_type1"/>
    <property type="match status" value="1"/>
</dbReference>
<evidence type="ECO:0000256" key="5">
    <source>
        <dbReference type="ARBA" id="ARBA00022598"/>
    </source>
</evidence>
<dbReference type="Pfam" id="PF00764">
    <property type="entry name" value="Arginosuc_synth"/>
    <property type="match status" value="1"/>
</dbReference>
<evidence type="ECO:0000256" key="8">
    <source>
        <dbReference type="ARBA" id="ARBA00022840"/>
    </source>
</evidence>
<dbReference type="InterPro" id="IPR024074">
    <property type="entry name" value="AS_cat/multimer_dom_body"/>
</dbReference>
<dbReference type="UniPathway" id="UPA00068">
    <property type="reaction ID" value="UER00113"/>
</dbReference>
<feature type="binding site" evidence="9">
    <location>
        <position position="187"/>
    </location>
    <ligand>
        <name>L-citrulline</name>
        <dbReference type="ChEBI" id="CHEBI:57743"/>
    </ligand>
</feature>
<feature type="binding site" evidence="9">
    <location>
        <position position="38"/>
    </location>
    <ligand>
        <name>ATP</name>
        <dbReference type="ChEBI" id="CHEBI:30616"/>
    </ligand>
</feature>
<evidence type="ECO:0000259" key="11">
    <source>
        <dbReference type="Pfam" id="PF20979"/>
    </source>
</evidence>
<dbReference type="PROSITE" id="PS00565">
    <property type="entry name" value="ARGININOSUCCIN_SYN_2"/>
    <property type="match status" value="1"/>
</dbReference>
<evidence type="ECO:0000256" key="1">
    <source>
        <dbReference type="ARBA" id="ARBA00004967"/>
    </source>
</evidence>
<dbReference type="CDD" id="cd01999">
    <property type="entry name" value="ASS"/>
    <property type="match status" value="1"/>
</dbReference>
<organism evidence="12">
    <name type="scientific">Desulfatirhabdium butyrativorans</name>
    <dbReference type="NCBI Taxonomy" id="340467"/>
    <lineage>
        <taxon>Bacteria</taxon>
        <taxon>Pseudomonadati</taxon>
        <taxon>Thermodesulfobacteriota</taxon>
        <taxon>Desulfobacteria</taxon>
        <taxon>Desulfobacterales</taxon>
        <taxon>Desulfatirhabdiaceae</taxon>
        <taxon>Desulfatirhabdium</taxon>
    </lineage>
</organism>
<evidence type="ECO:0000256" key="9">
    <source>
        <dbReference type="HAMAP-Rule" id="MF_00005"/>
    </source>
</evidence>
<keyword evidence="6 9" id="KW-0028">Amino-acid biosynthesis</keyword>
<dbReference type="NCBIfam" id="NF001770">
    <property type="entry name" value="PRK00509.1"/>
    <property type="match status" value="1"/>
</dbReference>
<accession>A0A7C4MMS3</accession>
<dbReference type="Gene3D" id="3.90.1260.10">
    <property type="entry name" value="Argininosuccinate synthetase, chain A, domain 2"/>
    <property type="match status" value="1"/>
</dbReference>
<feature type="binding site" evidence="9">
    <location>
        <begin position="11"/>
        <end position="19"/>
    </location>
    <ligand>
        <name>ATP</name>
        <dbReference type="ChEBI" id="CHEBI:30616"/>
    </ligand>
</feature>
<dbReference type="FunFam" id="3.90.1260.10:FF:000007">
    <property type="entry name" value="Argininosuccinate synthase"/>
    <property type="match status" value="1"/>
</dbReference>
<dbReference type="FunFam" id="3.40.50.620:FF:000019">
    <property type="entry name" value="Argininosuccinate synthase"/>
    <property type="match status" value="1"/>
</dbReference>
<dbReference type="InterPro" id="IPR001518">
    <property type="entry name" value="Arginosuc_synth"/>
</dbReference>
<dbReference type="PROSITE" id="PS00564">
    <property type="entry name" value="ARGININOSUCCIN_SYN_1"/>
    <property type="match status" value="1"/>
</dbReference>
<feature type="binding site" evidence="9">
    <location>
        <position position="125"/>
    </location>
    <ligand>
        <name>L-aspartate</name>
        <dbReference type="ChEBI" id="CHEBI:29991"/>
    </ligand>
</feature>
<evidence type="ECO:0000256" key="3">
    <source>
        <dbReference type="ARBA" id="ARBA00012286"/>
    </source>
</evidence>
<dbReference type="SUPFAM" id="SSF69864">
    <property type="entry name" value="Argininosuccinate synthetase, C-terminal domain"/>
    <property type="match status" value="1"/>
</dbReference>
<feature type="binding site" evidence="9">
    <location>
        <position position="129"/>
    </location>
    <ligand>
        <name>L-citrulline</name>
        <dbReference type="ChEBI" id="CHEBI:57743"/>
    </ligand>
</feature>
<feature type="binding site" evidence="9">
    <location>
        <position position="121"/>
    </location>
    <ligand>
        <name>L-aspartate</name>
        <dbReference type="ChEBI" id="CHEBI:29991"/>
    </ligand>
</feature>
<reference evidence="12" key="1">
    <citation type="journal article" date="2020" name="mSystems">
        <title>Genome- and Community-Level Interaction Insights into Carbon Utilization and Element Cycling Functions of Hydrothermarchaeota in Hydrothermal Sediment.</title>
        <authorList>
            <person name="Zhou Z."/>
            <person name="Liu Y."/>
            <person name="Xu W."/>
            <person name="Pan J."/>
            <person name="Luo Z.H."/>
            <person name="Li M."/>
        </authorList>
    </citation>
    <scope>NUCLEOTIDE SEQUENCE [LARGE SCALE GENOMIC DNA]</scope>
    <source>
        <strain evidence="12">SpSt-477</strain>
    </source>
</reference>
<feature type="binding site" evidence="9">
    <location>
        <position position="126"/>
    </location>
    <ligand>
        <name>L-aspartate</name>
        <dbReference type="ChEBI" id="CHEBI:29991"/>
    </ligand>
</feature>
<dbReference type="Gene3D" id="3.40.50.620">
    <property type="entry name" value="HUPs"/>
    <property type="match status" value="1"/>
</dbReference>
<evidence type="ECO:0000256" key="7">
    <source>
        <dbReference type="ARBA" id="ARBA00022741"/>
    </source>
</evidence>
<dbReference type="PANTHER" id="PTHR11587:SF2">
    <property type="entry name" value="ARGININOSUCCINATE SYNTHASE"/>
    <property type="match status" value="1"/>
</dbReference>
<comment type="subcellular location">
    <subcellularLocation>
        <location evidence="9">Cytoplasm</location>
    </subcellularLocation>
</comment>
<feature type="domain" description="Arginosuccinate synthase-like N-terminal" evidence="10">
    <location>
        <begin position="7"/>
        <end position="167"/>
    </location>
</feature>
<feature type="binding site" evidence="9">
    <location>
        <position position="178"/>
    </location>
    <ligand>
        <name>L-citrulline</name>
        <dbReference type="ChEBI" id="CHEBI:57743"/>
    </ligand>
</feature>
<name>A0A7C4MMS3_9BACT</name>
<dbReference type="GO" id="GO:0000053">
    <property type="term" value="P:argininosuccinate metabolic process"/>
    <property type="evidence" value="ECO:0007669"/>
    <property type="project" value="TreeGrafter"/>
</dbReference>
<gene>
    <name evidence="9" type="primary">argG</name>
    <name evidence="12" type="ORF">ENS29_05845</name>
</gene>
<dbReference type="AlphaFoldDB" id="A0A7C4MMS3"/>
<dbReference type="InterPro" id="IPR023434">
    <property type="entry name" value="Arginosuc_synth_type_1_subfam"/>
</dbReference>
<dbReference type="PANTHER" id="PTHR11587">
    <property type="entry name" value="ARGININOSUCCINATE SYNTHASE"/>
    <property type="match status" value="1"/>
</dbReference>
<keyword evidence="4 9" id="KW-0055">Arginine biosynthesis</keyword>
<feature type="binding site" evidence="9">
    <location>
        <position position="125"/>
    </location>
    <ligand>
        <name>L-citrulline</name>
        <dbReference type="ChEBI" id="CHEBI:57743"/>
    </ligand>
</feature>
<dbReference type="InterPro" id="IPR014729">
    <property type="entry name" value="Rossmann-like_a/b/a_fold"/>
</dbReference>
<feature type="binding site" evidence="9">
    <location>
        <position position="263"/>
    </location>
    <ligand>
        <name>L-citrulline</name>
        <dbReference type="ChEBI" id="CHEBI:57743"/>
    </ligand>
</feature>
<feature type="binding site" evidence="9">
    <location>
        <position position="119"/>
    </location>
    <ligand>
        <name>ATP</name>
        <dbReference type="ChEBI" id="CHEBI:30616"/>
    </ligand>
</feature>
<comment type="caution">
    <text evidence="12">The sequence shown here is derived from an EMBL/GenBank/DDBJ whole genome shotgun (WGS) entry which is preliminary data.</text>
</comment>
<dbReference type="NCBIfam" id="TIGR00032">
    <property type="entry name" value="argG"/>
    <property type="match status" value="1"/>
</dbReference>
<dbReference type="GO" id="GO:0005524">
    <property type="term" value="F:ATP binding"/>
    <property type="evidence" value="ECO:0007669"/>
    <property type="project" value="UniProtKB-UniRule"/>
</dbReference>
<dbReference type="SUPFAM" id="SSF52402">
    <property type="entry name" value="Adenine nucleotide alpha hydrolases-like"/>
    <property type="match status" value="1"/>
</dbReference>
<evidence type="ECO:0000256" key="2">
    <source>
        <dbReference type="ARBA" id="ARBA00011881"/>
    </source>
</evidence>
<feature type="binding site" evidence="9">
    <location>
        <position position="275"/>
    </location>
    <ligand>
        <name>L-citrulline</name>
        <dbReference type="ChEBI" id="CHEBI:57743"/>
    </ligand>
</feature>
<dbReference type="EC" id="6.3.4.5" evidence="3 9"/>
<dbReference type="EMBL" id="DSUH01000131">
    <property type="protein sequence ID" value="HGU32361.1"/>
    <property type="molecule type" value="Genomic_DNA"/>
</dbReference>
<comment type="similarity">
    <text evidence="9">Belongs to the argininosuccinate synthase family. Type 1 subfamily.</text>
</comment>
<dbReference type="InterPro" id="IPR018223">
    <property type="entry name" value="Arginosuc_synth_CS"/>
</dbReference>
<dbReference type="InterPro" id="IPR048267">
    <property type="entry name" value="Arginosuc_syn_N"/>
</dbReference>
<evidence type="ECO:0000313" key="12">
    <source>
        <dbReference type="EMBL" id="HGU32361.1"/>
    </source>
</evidence>
<evidence type="ECO:0000256" key="4">
    <source>
        <dbReference type="ARBA" id="ARBA00022571"/>
    </source>
</evidence>
<proteinExistence type="inferred from homology"/>
<comment type="catalytic activity">
    <reaction evidence="9">
        <text>L-citrulline + L-aspartate + ATP = 2-(N(omega)-L-arginino)succinate + AMP + diphosphate + H(+)</text>
        <dbReference type="Rhea" id="RHEA:10932"/>
        <dbReference type="ChEBI" id="CHEBI:15378"/>
        <dbReference type="ChEBI" id="CHEBI:29991"/>
        <dbReference type="ChEBI" id="CHEBI:30616"/>
        <dbReference type="ChEBI" id="CHEBI:33019"/>
        <dbReference type="ChEBI" id="CHEBI:57472"/>
        <dbReference type="ChEBI" id="CHEBI:57743"/>
        <dbReference type="ChEBI" id="CHEBI:456215"/>
        <dbReference type="EC" id="6.3.4.5"/>
    </reaction>
</comment>